<keyword evidence="3 6" id="KW-0812">Transmembrane</keyword>
<comment type="subcellular location">
    <subcellularLocation>
        <location evidence="1">Membrane</location>
        <topology evidence="1">Multi-pass membrane protein</topology>
    </subcellularLocation>
</comment>
<keyword evidence="9" id="KW-1185">Reference proteome</keyword>
<feature type="transmembrane region" description="Helical" evidence="6">
    <location>
        <begin position="52"/>
        <end position="72"/>
    </location>
</feature>
<protein>
    <submittedName>
        <fullName evidence="8">MFS transporter</fullName>
    </submittedName>
</protein>
<feature type="transmembrane region" description="Helical" evidence="6">
    <location>
        <begin position="297"/>
        <end position="315"/>
    </location>
</feature>
<evidence type="ECO:0000256" key="1">
    <source>
        <dbReference type="ARBA" id="ARBA00004141"/>
    </source>
</evidence>
<organism evidence="8 9">
    <name type="scientific">Sphingopyxis bauzanensis</name>
    <dbReference type="NCBI Taxonomy" id="651663"/>
    <lineage>
        <taxon>Bacteria</taxon>
        <taxon>Pseudomonadati</taxon>
        <taxon>Pseudomonadota</taxon>
        <taxon>Alphaproteobacteria</taxon>
        <taxon>Sphingomonadales</taxon>
        <taxon>Sphingomonadaceae</taxon>
        <taxon>Sphingopyxis</taxon>
    </lineage>
</organism>
<keyword evidence="2" id="KW-0813">Transport</keyword>
<evidence type="ECO:0000256" key="2">
    <source>
        <dbReference type="ARBA" id="ARBA00022448"/>
    </source>
</evidence>
<feature type="transmembrane region" description="Helical" evidence="6">
    <location>
        <begin position="109"/>
        <end position="130"/>
    </location>
</feature>
<evidence type="ECO:0000313" key="9">
    <source>
        <dbReference type="Proteomes" id="UP000197361"/>
    </source>
</evidence>
<name>A0A246JTL4_9SPHN</name>
<dbReference type="InterPro" id="IPR044770">
    <property type="entry name" value="MFS_spinster-like"/>
</dbReference>
<feature type="transmembrane region" description="Helical" evidence="6">
    <location>
        <begin position="400"/>
        <end position="421"/>
    </location>
</feature>
<dbReference type="SUPFAM" id="SSF103473">
    <property type="entry name" value="MFS general substrate transporter"/>
    <property type="match status" value="1"/>
</dbReference>
<reference evidence="8 9" key="1">
    <citation type="journal article" date="2010" name="Int. J. Syst. Evol. Microbiol.">
        <title>Sphingopyxis bauzanensis sp. nov., a psychrophilic bacterium isolated from soil.</title>
        <authorList>
            <person name="Zhang D.C."/>
            <person name="Liu H.C."/>
            <person name="Xin Y.H."/>
            <person name="Zhou Y.G."/>
            <person name="Schinner F."/>
            <person name="Margesin R."/>
        </authorList>
    </citation>
    <scope>NUCLEOTIDE SEQUENCE [LARGE SCALE GENOMIC DNA]</scope>
    <source>
        <strain evidence="8 9">DSM 22271</strain>
    </source>
</reference>
<sequence>MARRMIIPRHAADPRLALAILLAVYCFNFIDRTIVSILQEPLKQELGLSDTQLGLISGTAFALFYSTLGVPIARIAERVDRPRIIAIALVTWSLMTMLCGFATNFLQLFLCRVGVGIGEAGGTPPAHALLSEIFPPERRATAISIYSLGVPLGILFGAVAGGAIGEALGWRAAFMLVGAPGLILAVIVLVVIKDPRSVAAATDRAAAMPPPSLGQAIAYLASRRSFVHLTAGITVASTAGYGILAFTAPFLMRQFDMGLAAAGSATGIVSGLAAGVGTLLGGVLVDRAMRRDRRFGAWIPAAGLMLATPLSITAYMQGEWIVVVLLLTVSGVAQFLYLGPTYALVQSLAGTRMRATASALVLLTVNLVGLGIGPPLTGWLSDHFASIQADGTADAAAAGLRVALSLIATLYLWGACHYLLAARHLAADLDRSD</sequence>
<feature type="transmembrane region" description="Helical" evidence="6">
    <location>
        <begin position="142"/>
        <end position="164"/>
    </location>
</feature>
<dbReference type="Pfam" id="PF07690">
    <property type="entry name" value="MFS_1"/>
    <property type="match status" value="1"/>
</dbReference>
<dbReference type="PANTHER" id="PTHR23505:SF79">
    <property type="entry name" value="PROTEIN SPINSTER"/>
    <property type="match status" value="1"/>
</dbReference>
<comment type="caution">
    <text evidence="8">The sequence shown here is derived from an EMBL/GenBank/DDBJ whole genome shotgun (WGS) entry which is preliminary data.</text>
</comment>
<evidence type="ECO:0000259" key="7">
    <source>
        <dbReference type="PROSITE" id="PS50850"/>
    </source>
</evidence>
<dbReference type="GO" id="GO:0022857">
    <property type="term" value="F:transmembrane transporter activity"/>
    <property type="evidence" value="ECO:0007669"/>
    <property type="project" value="InterPro"/>
</dbReference>
<dbReference type="InterPro" id="IPR036259">
    <property type="entry name" value="MFS_trans_sf"/>
</dbReference>
<keyword evidence="4 6" id="KW-1133">Transmembrane helix</keyword>
<dbReference type="InterPro" id="IPR011701">
    <property type="entry name" value="MFS"/>
</dbReference>
<dbReference type="PANTHER" id="PTHR23505">
    <property type="entry name" value="SPINSTER"/>
    <property type="match status" value="1"/>
</dbReference>
<dbReference type="EMBL" id="NISK01000003">
    <property type="protein sequence ID" value="OWQ95872.1"/>
    <property type="molecule type" value="Genomic_DNA"/>
</dbReference>
<evidence type="ECO:0000313" key="8">
    <source>
        <dbReference type="EMBL" id="OWQ95872.1"/>
    </source>
</evidence>
<dbReference type="GO" id="GO:0016020">
    <property type="term" value="C:membrane"/>
    <property type="evidence" value="ECO:0007669"/>
    <property type="project" value="UniProtKB-SubCell"/>
</dbReference>
<dbReference type="AlphaFoldDB" id="A0A246JTL4"/>
<evidence type="ECO:0000256" key="4">
    <source>
        <dbReference type="ARBA" id="ARBA00022989"/>
    </source>
</evidence>
<gene>
    <name evidence="8" type="ORF">CDQ92_14010</name>
</gene>
<dbReference type="PROSITE" id="PS50850">
    <property type="entry name" value="MFS"/>
    <property type="match status" value="1"/>
</dbReference>
<dbReference type="InterPro" id="IPR020846">
    <property type="entry name" value="MFS_dom"/>
</dbReference>
<feature type="transmembrane region" description="Helical" evidence="6">
    <location>
        <begin position="226"/>
        <end position="252"/>
    </location>
</feature>
<dbReference type="CDD" id="cd17328">
    <property type="entry name" value="MFS_spinster_like"/>
    <property type="match status" value="1"/>
</dbReference>
<feature type="transmembrane region" description="Helical" evidence="6">
    <location>
        <begin position="84"/>
        <end position="103"/>
    </location>
</feature>
<feature type="transmembrane region" description="Helical" evidence="6">
    <location>
        <begin position="321"/>
        <end position="345"/>
    </location>
</feature>
<feature type="domain" description="Major facilitator superfamily (MFS) profile" evidence="7">
    <location>
        <begin position="17"/>
        <end position="417"/>
    </location>
</feature>
<dbReference type="Proteomes" id="UP000197361">
    <property type="component" value="Unassembled WGS sequence"/>
</dbReference>
<keyword evidence="5 6" id="KW-0472">Membrane</keyword>
<proteinExistence type="predicted"/>
<evidence type="ECO:0000256" key="3">
    <source>
        <dbReference type="ARBA" id="ARBA00022692"/>
    </source>
</evidence>
<accession>A0A246JTL4</accession>
<evidence type="ECO:0000256" key="5">
    <source>
        <dbReference type="ARBA" id="ARBA00023136"/>
    </source>
</evidence>
<feature type="transmembrane region" description="Helical" evidence="6">
    <location>
        <begin position="357"/>
        <end position="380"/>
    </location>
</feature>
<feature type="transmembrane region" description="Helical" evidence="6">
    <location>
        <begin position="170"/>
        <end position="192"/>
    </location>
</feature>
<evidence type="ECO:0000256" key="6">
    <source>
        <dbReference type="SAM" id="Phobius"/>
    </source>
</evidence>
<dbReference type="Gene3D" id="1.20.1250.20">
    <property type="entry name" value="MFS general substrate transporter like domains"/>
    <property type="match status" value="1"/>
</dbReference>
<feature type="transmembrane region" description="Helical" evidence="6">
    <location>
        <begin position="258"/>
        <end position="285"/>
    </location>
</feature>